<dbReference type="Gene3D" id="2.30.40.10">
    <property type="entry name" value="Urease, subunit C, domain 1"/>
    <property type="match status" value="1"/>
</dbReference>
<evidence type="ECO:0000313" key="6">
    <source>
        <dbReference type="EMBL" id="QAT60877.1"/>
    </source>
</evidence>
<dbReference type="KEGG" id="spoa:EQM13_04430"/>
<evidence type="ECO:0000256" key="1">
    <source>
        <dbReference type="ARBA" id="ARBA00022723"/>
    </source>
</evidence>
<dbReference type="OrthoDB" id="9807210at2"/>
<dbReference type="GO" id="GO:0046872">
    <property type="term" value="F:metal ion binding"/>
    <property type="evidence" value="ECO:0007669"/>
    <property type="project" value="UniProtKB-KW"/>
</dbReference>
<comment type="catalytic activity">
    <reaction evidence="4">
        <text>S-adenosyl-L-homocysteine + H2O + H(+) = S-inosyl-L-homocysteine + NH4(+)</text>
        <dbReference type="Rhea" id="RHEA:20716"/>
        <dbReference type="ChEBI" id="CHEBI:15377"/>
        <dbReference type="ChEBI" id="CHEBI:15378"/>
        <dbReference type="ChEBI" id="CHEBI:28938"/>
        <dbReference type="ChEBI" id="CHEBI:57856"/>
        <dbReference type="ChEBI" id="CHEBI:57985"/>
        <dbReference type="EC" id="3.5.4.28"/>
    </reaction>
</comment>
<keyword evidence="3 4" id="KW-0862">Zinc</keyword>
<feature type="binding site" evidence="4">
    <location>
        <position position="299"/>
    </location>
    <ligand>
        <name>Zn(2+)</name>
        <dbReference type="ChEBI" id="CHEBI:29105"/>
    </ligand>
</feature>
<keyword evidence="7" id="KW-1185">Reference proteome</keyword>
<feature type="binding site" evidence="4">
    <location>
        <position position="63"/>
    </location>
    <ligand>
        <name>Zn(2+)</name>
        <dbReference type="ChEBI" id="CHEBI:29105"/>
    </ligand>
</feature>
<comment type="function">
    <text evidence="4">Catalyzes the deamination of 5-methylthioadenosine and S-adenosyl-L-homocysteine into 5-methylthioinosine and S-inosyl-L-homocysteine, respectively. Is also able to deaminate adenosine.</text>
</comment>
<name>A0A410QA88_9FIRM</name>
<keyword evidence="2 4" id="KW-0378">Hydrolase</keyword>
<dbReference type="InterPro" id="IPR011059">
    <property type="entry name" value="Metal-dep_hydrolase_composite"/>
</dbReference>
<evidence type="ECO:0000313" key="7">
    <source>
        <dbReference type="Proteomes" id="UP000287969"/>
    </source>
</evidence>
<reference evidence="7" key="1">
    <citation type="submission" date="2019-01" db="EMBL/GenBank/DDBJ databases">
        <title>Draft genomes of a novel of Sporanaerobacter strains.</title>
        <authorList>
            <person name="Ma S."/>
        </authorList>
    </citation>
    <scope>NUCLEOTIDE SEQUENCE [LARGE SCALE GENOMIC DNA]</scope>
    <source>
        <strain evidence="7">NJN-17</strain>
    </source>
</reference>
<comment type="caution">
    <text evidence="4">Lacks conserved residue(s) required for the propagation of feature annotation.</text>
</comment>
<feature type="binding site" evidence="4">
    <location>
        <position position="211"/>
    </location>
    <ligand>
        <name>Zn(2+)</name>
        <dbReference type="ChEBI" id="CHEBI:29105"/>
    </ligand>
</feature>
<comment type="similarity">
    <text evidence="4">Belongs to the metallo-dependent hydrolases superfamily. MTA/SAH deaminase family.</text>
</comment>
<dbReference type="Proteomes" id="UP000287969">
    <property type="component" value="Chromosome"/>
</dbReference>
<dbReference type="PANTHER" id="PTHR43794">
    <property type="entry name" value="AMINOHYDROLASE SSNA-RELATED"/>
    <property type="match status" value="1"/>
</dbReference>
<dbReference type="AlphaFoldDB" id="A0A410QA88"/>
<feature type="domain" description="Amidohydrolase-related" evidence="5">
    <location>
        <begin position="55"/>
        <end position="402"/>
    </location>
</feature>
<organism evidence="6 7">
    <name type="scientific">Acidilutibacter cellobiosedens</name>
    <dbReference type="NCBI Taxonomy" id="2507161"/>
    <lineage>
        <taxon>Bacteria</taxon>
        <taxon>Bacillati</taxon>
        <taxon>Bacillota</taxon>
        <taxon>Tissierellia</taxon>
        <taxon>Tissierellales</taxon>
        <taxon>Acidilutibacteraceae</taxon>
        <taxon>Acidilutibacter</taxon>
    </lineage>
</organism>
<dbReference type="EMBL" id="CP035282">
    <property type="protein sequence ID" value="QAT60877.1"/>
    <property type="molecule type" value="Genomic_DNA"/>
</dbReference>
<feature type="binding site" evidence="4">
    <location>
        <position position="184"/>
    </location>
    <ligand>
        <name>substrate</name>
    </ligand>
</feature>
<dbReference type="EC" id="3.5.4.28" evidence="4"/>
<dbReference type="Pfam" id="PF01979">
    <property type="entry name" value="Amidohydro_1"/>
    <property type="match status" value="1"/>
</dbReference>
<evidence type="ECO:0000256" key="4">
    <source>
        <dbReference type="HAMAP-Rule" id="MF_01281"/>
    </source>
</evidence>
<dbReference type="FunFam" id="3.20.20.140:FF:000014">
    <property type="entry name" value="5-methylthioadenosine/S-adenosylhomocysteine deaminase"/>
    <property type="match status" value="1"/>
</dbReference>
<evidence type="ECO:0000256" key="3">
    <source>
        <dbReference type="ARBA" id="ARBA00022833"/>
    </source>
</evidence>
<dbReference type="InterPro" id="IPR006680">
    <property type="entry name" value="Amidohydro-rel"/>
</dbReference>
<gene>
    <name evidence="4" type="primary">mtaD</name>
    <name evidence="6" type="ORF">EQM13_04430</name>
</gene>
<keyword evidence="1 4" id="KW-0479">Metal-binding</keyword>
<comment type="cofactor">
    <cofactor evidence="4">
        <name>Zn(2+)</name>
        <dbReference type="ChEBI" id="CHEBI:29105"/>
    </cofactor>
    <text evidence="4">Binds 1 zinc ion per subunit.</text>
</comment>
<feature type="binding site" evidence="4">
    <location>
        <position position="144"/>
    </location>
    <ligand>
        <name>substrate</name>
    </ligand>
</feature>
<protein>
    <recommendedName>
        <fullName evidence="4">5-methylthioadenosine/S-adenosylhomocysteine deaminase</fullName>
        <shortName evidence="4">MTA/SAH deaminase</shortName>
        <ecNumber evidence="4">3.5.4.28</ecNumber>
        <ecNumber evidence="4">3.5.4.31</ecNumber>
    </recommendedName>
</protein>
<feature type="binding site" evidence="4">
    <location>
        <position position="65"/>
    </location>
    <ligand>
        <name>Zn(2+)</name>
        <dbReference type="ChEBI" id="CHEBI:29105"/>
    </ligand>
</feature>
<dbReference type="EC" id="3.5.4.31" evidence="4"/>
<dbReference type="InterPro" id="IPR050287">
    <property type="entry name" value="MTA/SAH_deaminase"/>
</dbReference>
<dbReference type="HAMAP" id="MF_01281">
    <property type="entry name" value="MTA_SAH_deamin"/>
    <property type="match status" value="1"/>
</dbReference>
<dbReference type="Gene3D" id="3.20.20.140">
    <property type="entry name" value="Metal-dependent hydrolases"/>
    <property type="match status" value="1"/>
</dbReference>
<sequence>MLTLIEGIKLLSMGSSKEIINDTNIYIQDDKIVHIGDLKREMNPDRIIDGKDKLAMPGLINAHTHISMSLMRNFADDLPLQEWLTQKIWPVESHLTAEDVYWGAMLSIVEMIQSGTTCFADMYFFMDEVGRAIEESGIRGMISRGITEEDDEEKNEEKIKDTRNLYNNWNGKADGRIKVFVAPHAPYTCGIGFLEKALNLAKELNTAIHIHLSETKREVDDSLRIYGKSPIKHVYDIGLFDVPILAAHCVHVSPEDIEILKEKNVNVVNNPGSNLKLASGFAPVVDMLKAGVNVALGTDGSSSNNNLNMFEEINLAAIINKGITGIATAVPAIKAVEMATVNGAKSLLWENEIGTIEAGKKADIILIDMDKPHLYPIHDIISSLAYTVQGSDVDTVIVNGKVIMEKREMKTMDVEKIKYNAEKSAESLIRR</sequence>
<dbReference type="InterPro" id="IPR032466">
    <property type="entry name" value="Metal_Hydrolase"/>
</dbReference>
<dbReference type="GO" id="GO:0050270">
    <property type="term" value="F:S-adenosylhomocysteine deaminase activity"/>
    <property type="evidence" value="ECO:0007669"/>
    <property type="project" value="UniProtKB-UniRule"/>
</dbReference>
<dbReference type="SUPFAM" id="SSF51556">
    <property type="entry name" value="Metallo-dependent hydrolases"/>
    <property type="match status" value="1"/>
</dbReference>
<accession>A0A410QA88</accession>
<feature type="binding site" evidence="4">
    <location>
        <position position="92"/>
    </location>
    <ligand>
        <name>substrate</name>
    </ligand>
</feature>
<dbReference type="InterPro" id="IPR023512">
    <property type="entry name" value="Deaminase_MtaD/DadD"/>
</dbReference>
<feature type="binding site" evidence="4">
    <location>
        <position position="299"/>
    </location>
    <ligand>
        <name>substrate</name>
    </ligand>
</feature>
<proteinExistence type="inferred from homology"/>
<evidence type="ECO:0000256" key="2">
    <source>
        <dbReference type="ARBA" id="ARBA00022801"/>
    </source>
</evidence>
<dbReference type="RefSeq" id="WP_128752043.1">
    <property type="nucleotide sequence ID" value="NZ_CP035282.1"/>
</dbReference>
<dbReference type="SUPFAM" id="SSF51338">
    <property type="entry name" value="Composite domain of metallo-dependent hydrolases"/>
    <property type="match status" value="1"/>
</dbReference>
<feature type="binding site" evidence="4">
    <location>
        <position position="214"/>
    </location>
    <ligand>
        <name>substrate</name>
    </ligand>
</feature>
<comment type="catalytic activity">
    <reaction evidence="4">
        <text>S-methyl-5'-thioadenosine + H2O + H(+) = S-methyl-5'-thioinosine + NH4(+)</text>
        <dbReference type="Rhea" id="RHEA:25025"/>
        <dbReference type="ChEBI" id="CHEBI:15377"/>
        <dbReference type="ChEBI" id="CHEBI:15378"/>
        <dbReference type="ChEBI" id="CHEBI:17509"/>
        <dbReference type="ChEBI" id="CHEBI:28938"/>
        <dbReference type="ChEBI" id="CHEBI:48595"/>
        <dbReference type="EC" id="3.5.4.31"/>
    </reaction>
</comment>
<dbReference type="PANTHER" id="PTHR43794:SF11">
    <property type="entry name" value="AMIDOHYDROLASE-RELATED DOMAIN-CONTAINING PROTEIN"/>
    <property type="match status" value="1"/>
</dbReference>
<evidence type="ECO:0000259" key="5">
    <source>
        <dbReference type="Pfam" id="PF01979"/>
    </source>
</evidence>
<dbReference type="GO" id="GO:0090614">
    <property type="term" value="F:5'-methylthioadenosine deaminase activity"/>
    <property type="evidence" value="ECO:0007669"/>
    <property type="project" value="UniProtKB-UniRule"/>
</dbReference>
<dbReference type="CDD" id="cd01298">
    <property type="entry name" value="ATZ_TRZ_like"/>
    <property type="match status" value="1"/>
</dbReference>